<feature type="compositionally biased region" description="Low complexity" evidence="7">
    <location>
        <begin position="602"/>
        <end position="611"/>
    </location>
</feature>
<feature type="region of interest" description="Disordered" evidence="7">
    <location>
        <begin position="792"/>
        <end position="816"/>
    </location>
</feature>
<evidence type="ECO:0000256" key="3">
    <source>
        <dbReference type="ARBA" id="ARBA00022490"/>
    </source>
</evidence>
<evidence type="ECO:0000256" key="4">
    <source>
        <dbReference type="ARBA" id="ARBA00022737"/>
    </source>
</evidence>
<gene>
    <name evidence="8" type="ORF">C361_03310</name>
</gene>
<feature type="coiled-coil region" evidence="6">
    <location>
        <begin position="1234"/>
        <end position="1282"/>
    </location>
</feature>
<evidence type="ECO:0000256" key="2">
    <source>
        <dbReference type="ARBA" id="ARBA00022441"/>
    </source>
</evidence>
<evidence type="ECO:0000256" key="6">
    <source>
        <dbReference type="SAM" id="Coils"/>
    </source>
</evidence>
<name>A0A854QE52_CRYNE</name>
<feature type="region of interest" description="Disordered" evidence="7">
    <location>
        <begin position="919"/>
        <end position="942"/>
    </location>
</feature>
<dbReference type="PANTHER" id="PTHR23244:SF456">
    <property type="entry name" value="MULTIPLE EPIDERMAL GROWTH FACTOR-LIKE DOMAINS PROTEIN 8"/>
    <property type="match status" value="1"/>
</dbReference>
<keyword evidence="2" id="KW-0880">Kelch repeat</keyword>
<dbReference type="OrthoDB" id="45365at2759"/>
<feature type="compositionally biased region" description="Polar residues" evidence="7">
    <location>
        <begin position="564"/>
        <end position="601"/>
    </location>
</feature>
<evidence type="ECO:0000313" key="8">
    <source>
        <dbReference type="EMBL" id="OXG21883.1"/>
    </source>
</evidence>
<evidence type="ECO:0000256" key="5">
    <source>
        <dbReference type="ARBA" id="ARBA00023054"/>
    </source>
</evidence>
<feature type="region of interest" description="Disordered" evidence="7">
    <location>
        <begin position="1"/>
        <end position="190"/>
    </location>
</feature>
<sequence>MSLFKRKHSKADLHPPPATTPAPAATPAVAPSSTPHRGQAYGNVGMGGNNNPRRMTSNPQLKSSTQASYPAHSSQSPQLNQHLPGQADTHAGHMGMSMPHPQLGYRSNPQSPTPSANGPAAPGGYGGSPHLGMSPPPIHSAAPASVQASAQPHQGHFQHQAPHSNHPQGQSQELGQGQVQSRPHPAPNPLSYPWQIRPLRLYSSGQNIPASPFPRYGLSVPCFPSHSGHMLVFGGLVNEKVRNDLWSIDIRDLSVMYVKTKGDAPPPRVGHASVIMDRIMVVWGGDTKVDVTDEQDEGLYILDLRSQEWTKVPISKGPVGRYGHAACMVENRFYVFGGQADGMFMNDMWMYDIKQLSGTATVHTWEQVSYTTPPPPRRTGHVLVAASSGKLYLFGGTDGNYHYNDTWCFDPSTGAWAELSCIGFIPLPREGHAAAIVDDTIYIFGGRDVKGKDLGDLAAFRLSNQRWFMFQNMGPSPAARSGHAMVSAHGKIFVVGGEANQVPLEPGERDDPQKIHVLDTSKIKYPHDAKNKTPMTDQADSRGTQVTPQPGQQQGQTQGRLPQSASTEGLNTRAGTSSPSSERGPSTQHVLTQNQPPTVDTQVSQQPQAQVPQPPLQSPRNVGPVLITKPNGPPPQRPRREGDEEYREAMSPTKLHYSSQASDQAQSPVQPSLPSRVTSPAHISPTSPKNHPKMFHSSVNGTRSPSPRLRNADGPSSERERAPPPPDAFYYGRRSPTANGFRQSASSRPSSFGPSNDLMKELRAKENEAEEGKRRETALKIILNRAIKQGFLLGDEEQKPSGGDKEGQADDNKQNDDLVGRLTDALVRLKKEKAEMQNDLVAQIRAASARSAEADHLRRGALQETAFYRAKIAALETNSPLDLKRVEKERINELEKQINILANENAQLSKELEWEKEGREQANCLRSSATQREAETLKRAEEAEEAQREALEELERMRDHFLTYEQSAREHTEQLITLSSRVQQREAERDQLRSQLDEAIATRDQNVQLVNEVQAAITSAGLMASEMEAMYAKESGKVQQLEKELAECRVELESRTRNAELAAERLKEIENAYAKSREEADALRAVTTSRLGEILDSHKEMRADETRVTKGHQEQLQALEEEGKSLRKMLKEAGQRVDAAESGVNQHRTKMRDMGSKVQALRSELRTSQTKLLSAQAEAARYKQLHSTRDEELKEKETAVTDVETRCTMLRNLLADHGIAVNDSDLDDIKTPSTRELEGKLREQARVNEAAQREIQDLRTRCEEAEVKVESLGKLVERIKDARSPTMRSPTPTDGEISRVSELEKKLIDMEKEHRDKVAGLETDYQTAVRYVKGTEKMLKRMKDELNRQKATNTAIQTELDHIRGRSIISGRSTPSSSSVVESDVQRRFNVLQIQHQKLQEDFSASQDVLSARNREVDLLRMRLDEAERDMESLRDDLAQAQDRIQTLLDVKGGSDDEDDGSLEATMAFDKFSQELKQWERSRSPGEGTFEEKSSEEGMTMPSQSAGYQARVVTQSSKAHSPSNSEYSGDWVQ</sequence>
<keyword evidence="3" id="KW-0963">Cytoplasm</keyword>
<keyword evidence="4" id="KW-0677">Repeat</keyword>
<evidence type="ECO:0000256" key="1">
    <source>
        <dbReference type="ARBA" id="ARBA00004496"/>
    </source>
</evidence>
<feature type="compositionally biased region" description="Low complexity" evidence="7">
    <location>
        <begin position="139"/>
        <end position="154"/>
    </location>
</feature>
<feature type="compositionally biased region" description="Basic and acidic residues" evidence="7">
    <location>
        <begin position="932"/>
        <end position="942"/>
    </location>
</feature>
<dbReference type="SUPFAM" id="SSF57997">
    <property type="entry name" value="Tropomyosin"/>
    <property type="match status" value="1"/>
</dbReference>
<feature type="compositionally biased region" description="Polar residues" evidence="7">
    <location>
        <begin position="1501"/>
        <end position="1527"/>
    </location>
</feature>
<feature type="compositionally biased region" description="Low complexity" evidence="7">
    <location>
        <begin position="543"/>
        <end position="563"/>
    </location>
</feature>
<feature type="compositionally biased region" description="Polar residues" evidence="7">
    <location>
        <begin position="656"/>
        <end position="678"/>
    </location>
</feature>
<dbReference type="InterPro" id="IPR015915">
    <property type="entry name" value="Kelch-typ_b-propeller"/>
</dbReference>
<evidence type="ECO:0000256" key="7">
    <source>
        <dbReference type="SAM" id="MobiDB-lite"/>
    </source>
</evidence>
<feature type="region of interest" description="Disordered" evidence="7">
    <location>
        <begin position="1477"/>
        <end position="1533"/>
    </location>
</feature>
<feature type="compositionally biased region" description="Basic and acidic residues" evidence="7">
    <location>
        <begin position="1477"/>
        <end position="1496"/>
    </location>
</feature>
<proteinExistence type="predicted"/>
<feature type="compositionally biased region" description="Polar residues" evidence="7">
    <location>
        <begin position="533"/>
        <end position="542"/>
    </location>
</feature>
<feature type="coiled-coil region" evidence="6">
    <location>
        <begin position="1410"/>
        <end position="1451"/>
    </location>
</feature>
<feature type="region of interest" description="Disordered" evidence="7">
    <location>
        <begin position="520"/>
        <end position="757"/>
    </location>
</feature>
<feature type="compositionally biased region" description="Polar residues" evidence="7">
    <location>
        <begin position="161"/>
        <end position="181"/>
    </location>
</feature>
<feature type="compositionally biased region" description="Polar residues" evidence="7">
    <location>
        <begin position="49"/>
        <end position="83"/>
    </location>
</feature>
<organism evidence="8 9">
    <name type="scientific">Cryptococcus neoformans Tu259-1</name>
    <dbReference type="NCBI Taxonomy" id="1230072"/>
    <lineage>
        <taxon>Eukaryota</taxon>
        <taxon>Fungi</taxon>
        <taxon>Dikarya</taxon>
        <taxon>Basidiomycota</taxon>
        <taxon>Agaricomycotina</taxon>
        <taxon>Tremellomycetes</taxon>
        <taxon>Tremellales</taxon>
        <taxon>Cryptococcaceae</taxon>
        <taxon>Cryptococcus</taxon>
        <taxon>Cryptococcus neoformans species complex</taxon>
    </lineage>
</organism>
<keyword evidence="5 6" id="KW-0175">Coiled coil</keyword>
<dbReference type="GO" id="GO:0061245">
    <property type="term" value="P:establishment or maintenance of bipolar cell polarity"/>
    <property type="evidence" value="ECO:0007669"/>
    <property type="project" value="TreeGrafter"/>
</dbReference>
<dbReference type="EMBL" id="AMKT01000041">
    <property type="protein sequence ID" value="OXG21883.1"/>
    <property type="molecule type" value="Genomic_DNA"/>
</dbReference>
<comment type="caution">
    <text evidence="8">The sequence shown here is derived from an EMBL/GenBank/DDBJ whole genome shotgun (WGS) entry which is preliminary data.</text>
</comment>
<dbReference type="Gene3D" id="2.120.10.80">
    <property type="entry name" value="Kelch-type beta propeller"/>
    <property type="match status" value="2"/>
</dbReference>
<feature type="coiled-coil region" evidence="6">
    <location>
        <begin position="1332"/>
        <end position="1359"/>
    </location>
</feature>
<reference evidence="8 9" key="1">
    <citation type="submission" date="2017-06" db="EMBL/GenBank/DDBJ databases">
        <title>Global population genomics of the pathogenic fungus Cryptococcus neoformans var. grubii.</title>
        <authorList>
            <person name="Cuomo C."/>
            <person name="Litvintseva A."/>
            <person name="Chen Y."/>
            <person name="Young S."/>
            <person name="Zeng Q."/>
            <person name="Chapman S."/>
            <person name="Gujja S."/>
            <person name="Saif S."/>
            <person name="Birren B."/>
        </authorList>
    </citation>
    <scope>NUCLEOTIDE SEQUENCE [LARGE SCALE GENOMIC DNA]</scope>
    <source>
        <strain evidence="8 9">Tu259-1</strain>
    </source>
</reference>
<dbReference type="InterPro" id="IPR006652">
    <property type="entry name" value="Kelch_1"/>
</dbReference>
<feature type="compositionally biased region" description="Basic and acidic residues" evidence="7">
    <location>
        <begin position="796"/>
        <end position="816"/>
    </location>
</feature>
<comment type="subcellular location">
    <subcellularLocation>
        <location evidence="1">Cytoplasm</location>
    </subcellularLocation>
</comment>
<feature type="compositionally biased region" description="Low complexity" evidence="7">
    <location>
        <begin position="740"/>
        <end position="755"/>
    </location>
</feature>
<dbReference type="GO" id="GO:0051285">
    <property type="term" value="C:cell cortex of cell tip"/>
    <property type="evidence" value="ECO:0007669"/>
    <property type="project" value="TreeGrafter"/>
</dbReference>
<accession>A0A854QE52</accession>
<dbReference type="SMART" id="SM00612">
    <property type="entry name" value="Kelch"/>
    <property type="match status" value="3"/>
</dbReference>
<dbReference type="FunFam" id="2.120.10.80:FF:000049">
    <property type="entry name" value="Cell polarity protein (Tea1)"/>
    <property type="match status" value="1"/>
</dbReference>
<dbReference type="Proteomes" id="UP000199727">
    <property type="component" value="Unassembled WGS sequence"/>
</dbReference>
<dbReference type="PANTHER" id="PTHR23244">
    <property type="entry name" value="KELCH REPEAT DOMAIN"/>
    <property type="match status" value="1"/>
</dbReference>
<feature type="compositionally biased region" description="Low complexity" evidence="7">
    <location>
        <begin position="21"/>
        <end position="35"/>
    </location>
</feature>
<dbReference type="Pfam" id="PF24681">
    <property type="entry name" value="Kelch_KLHDC2_KLHL20_DRC7"/>
    <property type="match status" value="1"/>
</dbReference>
<protein>
    <submittedName>
        <fullName evidence="8">Uncharacterized protein</fullName>
    </submittedName>
</protein>
<evidence type="ECO:0000313" key="9">
    <source>
        <dbReference type="Proteomes" id="UP000199727"/>
    </source>
</evidence>
<feature type="coiled-coil region" evidence="6">
    <location>
        <begin position="819"/>
        <end position="846"/>
    </location>
</feature>
<feature type="compositionally biased region" description="Basic and acidic residues" evidence="7">
    <location>
        <begin position="520"/>
        <end position="531"/>
    </location>
</feature>
<dbReference type="InterPro" id="IPR011043">
    <property type="entry name" value="Gal_Oxase/kelch_b-propeller"/>
</dbReference>
<dbReference type="SUPFAM" id="SSF50965">
    <property type="entry name" value="Galactose oxidase, central domain"/>
    <property type="match status" value="2"/>
</dbReference>